<dbReference type="Proteomes" id="UP001597374">
    <property type="component" value="Unassembled WGS sequence"/>
</dbReference>
<dbReference type="InterPro" id="IPR036890">
    <property type="entry name" value="HATPase_C_sf"/>
</dbReference>
<gene>
    <name evidence="9" type="ORF">ACFSKP_14915</name>
</gene>
<dbReference type="GO" id="GO:0005524">
    <property type="term" value="F:ATP binding"/>
    <property type="evidence" value="ECO:0007669"/>
    <property type="project" value="UniProtKB-KW"/>
</dbReference>
<dbReference type="SUPFAM" id="SSF47384">
    <property type="entry name" value="Homodimeric domain of signal transducing histidine kinase"/>
    <property type="match status" value="1"/>
</dbReference>
<keyword evidence="5" id="KW-0418">Kinase</keyword>
<dbReference type="InterPro" id="IPR005467">
    <property type="entry name" value="His_kinase_dom"/>
</dbReference>
<evidence type="ECO:0000256" key="1">
    <source>
        <dbReference type="ARBA" id="ARBA00000085"/>
    </source>
</evidence>
<dbReference type="RefSeq" id="WP_250430529.1">
    <property type="nucleotide sequence ID" value="NZ_JALPRR010000003.1"/>
</dbReference>
<dbReference type="SUPFAM" id="SSF55785">
    <property type="entry name" value="PYP-like sensor domain (PAS domain)"/>
    <property type="match status" value="1"/>
</dbReference>
<dbReference type="Gene3D" id="3.30.450.20">
    <property type="entry name" value="PAS domain"/>
    <property type="match status" value="1"/>
</dbReference>
<feature type="domain" description="Histidine kinase" evidence="6">
    <location>
        <begin position="144"/>
        <end position="362"/>
    </location>
</feature>
<comment type="caution">
    <text evidence="9">The sequence shown here is derived from an EMBL/GenBank/DDBJ whole genome shotgun (WGS) entry which is preliminary data.</text>
</comment>
<protein>
    <recommendedName>
        <fullName evidence="2">histidine kinase</fullName>
        <ecNumber evidence="2">2.7.13.3</ecNumber>
    </recommendedName>
</protein>
<evidence type="ECO:0000313" key="10">
    <source>
        <dbReference type="Proteomes" id="UP001597374"/>
    </source>
</evidence>
<dbReference type="Gene3D" id="1.10.287.130">
    <property type="match status" value="1"/>
</dbReference>
<name>A0ABW5CYQ4_9BACT</name>
<dbReference type="InterPro" id="IPR004358">
    <property type="entry name" value="Sig_transdc_His_kin-like_C"/>
</dbReference>
<dbReference type="PROSITE" id="PS50109">
    <property type="entry name" value="HIS_KIN"/>
    <property type="match status" value="1"/>
</dbReference>
<dbReference type="InterPro" id="IPR013655">
    <property type="entry name" value="PAS_fold_3"/>
</dbReference>
<dbReference type="SMART" id="SM00387">
    <property type="entry name" value="HATPase_c"/>
    <property type="match status" value="1"/>
</dbReference>
<dbReference type="Pfam" id="PF08447">
    <property type="entry name" value="PAS_3"/>
    <property type="match status" value="1"/>
</dbReference>
<evidence type="ECO:0000259" key="6">
    <source>
        <dbReference type="PROSITE" id="PS50109"/>
    </source>
</evidence>
<organism evidence="9 10">
    <name type="scientific">Pontibacter ruber</name>
    <dbReference type="NCBI Taxonomy" id="1343895"/>
    <lineage>
        <taxon>Bacteria</taxon>
        <taxon>Pseudomonadati</taxon>
        <taxon>Bacteroidota</taxon>
        <taxon>Cytophagia</taxon>
        <taxon>Cytophagales</taxon>
        <taxon>Hymenobacteraceae</taxon>
        <taxon>Pontibacter</taxon>
    </lineage>
</organism>
<proteinExistence type="predicted"/>
<dbReference type="InterPro" id="IPR000700">
    <property type="entry name" value="PAS-assoc_C"/>
</dbReference>
<dbReference type="InterPro" id="IPR003594">
    <property type="entry name" value="HATPase_dom"/>
</dbReference>
<dbReference type="PRINTS" id="PR00344">
    <property type="entry name" value="BCTRLSENSOR"/>
</dbReference>
<dbReference type="NCBIfam" id="TIGR00229">
    <property type="entry name" value="sensory_box"/>
    <property type="match status" value="1"/>
</dbReference>
<keyword evidence="9" id="KW-0067">ATP-binding</keyword>
<comment type="catalytic activity">
    <reaction evidence="1">
        <text>ATP + protein L-histidine = ADP + protein N-phospho-L-histidine.</text>
        <dbReference type="EC" id="2.7.13.3"/>
    </reaction>
</comment>
<dbReference type="PANTHER" id="PTHR43304:SF1">
    <property type="entry name" value="PAC DOMAIN-CONTAINING PROTEIN"/>
    <property type="match status" value="1"/>
</dbReference>
<keyword evidence="9" id="KW-0547">Nucleotide-binding</keyword>
<dbReference type="Pfam" id="PF02518">
    <property type="entry name" value="HATPase_c"/>
    <property type="match status" value="1"/>
</dbReference>
<keyword evidence="10" id="KW-1185">Reference proteome</keyword>
<dbReference type="EMBL" id="JBHUIM010000002">
    <property type="protein sequence ID" value="MFD2247556.1"/>
    <property type="molecule type" value="Genomic_DNA"/>
</dbReference>
<dbReference type="Gene3D" id="3.30.565.10">
    <property type="entry name" value="Histidine kinase-like ATPase, C-terminal domain"/>
    <property type="match status" value="1"/>
</dbReference>
<dbReference type="InterPro" id="IPR000014">
    <property type="entry name" value="PAS"/>
</dbReference>
<reference evidence="10" key="1">
    <citation type="journal article" date="2019" name="Int. J. Syst. Evol. Microbiol.">
        <title>The Global Catalogue of Microorganisms (GCM) 10K type strain sequencing project: providing services to taxonomists for standard genome sequencing and annotation.</title>
        <authorList>
            <consortium name="The Broad Institute Genomics Platform"/>
            <consortium name="The Broad Institute Genome Sequencing Center for Infectious Disease"/>
            <person name="Wu L."/>
            <person name="Ma J."/>
        </authorList>
    </citation>
    <scope>NUCLEOTIDE SEQUENCE [LARGE SCALE GENOMIC DNA]</scope>
    <source>
        <strain evidence="10">CGMCC 4.1782</strain>
    </source>
</reference>
<evidence type="ECO:0000256" key="5">
    <source>
        <dbReference type="ARBA" id="ARBA00022777"/>
    </source>
</evidence>
<dbReference type="PROSITE" id="PS50113">
    <property type="entry name" value="PAC"/>
    <property type="match status" value="1"/>
</dbReference>
<dbReference type="PANTHER" id="PTHR43304">
    <property type="entry name" value="PHYTOCHROME-LIKE PROTEIN CPH1"/>
    <property type="match status" value="1"/>
</dbReference>
<feature type="domain" description="PAS" evidence="7">
    <location>
        <begin position="6"/>
        <end position="79"/>
    </location>
</feature>
<keyword evidence="3" id="KW-0597">Phosphoprotein</keyword>
<evidence type="ECO:0000256" key="2">
    <source>
        <dbReference type="ARBA" id="ARBA00012438"/>
    </source>
</evidence>
<dbReference type="CDD" id="cd00130">
    <property type="entry name" value="PAS"/>
    <property type="match status" value="1"/>
</dbReference>
<dbReference type="InterPro" id="IPR035965">
    <property type="entry name" value="PAS-like_dom_sf"/>
</dbReference>
<dbReference type="EC" id="2.7.13.3" evidence="2"/>
<dbReference type="SUPFAM" id="SSF55874">
    <property type="entry name" value="ATPase domain of HSP90 chaperone/DNA topoisomerase II/histidine kinase"/>
    <property type="match status" value="1"/>
</dbReference>
<accession>A0ABW5CYQ4</accession>
<dbReference type="PROSITE" id="PS50112">
    <property type="entry name" value="PAS"/>
    <property type="match status" value="1"/>
</dbReference>
<dbReference type="InterPro" id="IPR036097">
    <property type="entry name" value="HisK_dim/P_sf"/>
</dbReference>
<evidence type="ECO:0000256" key="3">
    <source>
        <dbReference type="ARBA" id="ARBA00022553"/>
    </source>
</evidence>
<sequence length="362" mass="41707">MDESTNYEVFKNLIRRTSKVLFSYDLESASITFLSPAFSYIWNRTRESVLANPAILVDTIHPDDRAFLAKEYDEMLKGIIKHEIEFRIILPDRSVKWVLLTPQLVTDKQGRWFIAGLVDDITSQKDNIRNLQKFAAKKNSILEILSHDLAGPIANVGALATELAESTKGYANEEVNNIIRLIKESSERSVRLIRDFVQQEFIESVNSGMMKKRMNLVDKVLEVVEQYKEGERFIKKDIDFSFSNEKIYVHIDQDKFMQVLNNLISNAIKFTPDHGKISIDLKDKGETVLITVQDNGIGIPKRYHDRLFEKFTPARREGLRGEPSTGLGMSIIKTIVEWHDGRIWFESEENKGSTFFIEIPKE</sequence>
<dbReference type="CDD" id="cd00075">
    <property type="entry name" value="HATPase"/>
    <property type="match status" value="1"/>
</dbReference>
<evidence type="ECO:0000259" key="8">
    <source>
        <dbReference type="PROSITE" id="PS50113"/>
    </source>
</evidence>
<evidence type="ECO:0000313" key="9">
    <source>
        <dbReference type="EMBL" id="MFD2247556.1"/>
    </source>
</evidence>
<evidence type="ECO:0000256" key="4">
    <source>
        <dbReference type="ARBA" id="ARBA00022679"/>
    </source>
</evidence>
<keyword evidence="4" id="KW-0808">Transferase</keyword>
<dbReference type="InterPro" id="IPR052162">
    <property type="entry name" value="Sensor_kinase/Photoreceptor"/>
</dbReference>
<evidence type="ECO:0000259" key="7">
    <source>
        <dbReference type="PROSITE" id="PS50112"/>
    </source>
</evidence>
<feature type="domain" description="PAC" evidence="8">
    <location>
        <begin position="82"/>
        <end position="133"/>
    </location>
</feature>